<dbReference type="AlphaFoldDB" id="E0XWJ8"/>
<dbReference type="EMBL" id="GU474900">
    <property type="protein sequence ID" value="ADI18789.1"/>
    <property type="molecule type" value="Genomic_DNA"/>
</dbReference>
<organism evidence="1">
    <name type="scientific">uncultured SAR11 cluster bacterium HF4000_37C10</name>
    <dbReference type="NCBI Taxonomy" id="710727"/>
    <lineage>
        <taxon>Bacteria</taxon>
        <taxon>Pseudomonadati</taxon>
        <taxon>Pseudomonadota</taxon>
        <taxon>Alphaproteobacteria</taxon>
        <taxon>Candidatus Pelagibacterales</taxon>
        <taxon>environmental samples</taxon>
    </lineage>
</organism>
<dbReference type="Pfam" id="PF06676">
    <property type="entry name" value="DUF1178"/>
    <property type="match status" value="1"/>
</dbReference>
<proteinExistence type="predicted"/>
<accession>E0XWJ8</accession>
<sequence length="138" mass="15991">MIKYNLICECGKTFESWFSSSDAHDVQQRKKLINCIYCDSTSVRKSVMAPNLFSKTNKTSKNTNIEKKIKKQLLELRRYIEKNCKNVGYNFPREARSIHYDKKASKGIYGMATPEETLELLEEGIDVATIPWQNKSEN</sequence>
<protein>
    <submittedName>
        <fullName evidence="1">Uncharacterized protein conserved in bacteria</fullName>
    </submittedName>
</protein>
<reference evidence="1" key="1">
    <citation type="journal article" date="2011" name="Environ. Microbiol.">
        <title>Time-series analyses of Monterey Bay coastal microbial picoplankton using a 'genome proxy' microarray.</title>
        <authorList>
            <person name="Rich V.I."/>
            <person name="Pham V.D."/>
            <person name="Eppley J."/>
            <person name="Shi Y."/>
            <person name="DeLong E.F."/>
        </authorList>
    </citation>
    <scope>NUCLEOTIDE SEQUENCE</scope>
</reference>
<dbReference type="PIRSF" id="PIRSF032131">
    <property type="entry name" value="UCP032131"/>
    <property type="match status" value="1"/>
</dbReference>
<evidence type="ECO:0000313" key="1">
    <source>
        <dbReference type="EMBL" id="ADI18789.1"/>
    </source>
</evidence>
<name>E0XWJ8_9PROT</name>
<dbReference type="InterPro" id="IPR009562">
    <property type="entry name" value="DUF1178"/>
</dbReference>